<evidence type="ECO:0000256" key="3">
    <source>
        <dbReference type="ARBA" id="ARBA00022692"/>
    </source>
</evidence>
<keyword evidence="8" id="KW-0966">Cell projection</keyword>
<keyword evidence="4 7" id="KW-1133">Transmembrane helix</keyword>
<evidence type="ECO:0000256" key="6">
    <source>
        <dbReference type="SAM" id="MobiDB-lite"/>
    </source>
</evidence>
<keyword evidence="9" id="KW-1185">Reference proteome</keyword>
<reference evidence="8 9" key="1">
    <citation type="submission" date="2021-08" db="EMBL/GenBank/DDBJ databases">
        <title>Complete genome sequence of the strain Aneurinibacillus thermoaerophilus CCM 8960.</title>
        <authorList>
            <person name="Musilova J."/>
            <person name="Kourilova X."/>
            <person name="Pernicova I."/>
            <person name="Bezdicek M."/>
            <person name="Lengerova M."/>
            <person name="Obruca S."/>
            <person name="Sedlar K."/>
        </authorList>
    </citation>
    <scope>NUCLEOTIDE SEQUENCE [LARGE SCALE GENOMIC DNA]</scope>
    <source>
        <strain evidence="8 9">CCM 8960</strain>
    </source>
</reference>
<keyword evidence="5 7" id="KW-0472">Membrane</keyword>
<gene>
    <name evidence="8" type="ORF">K3F53_11550</name>
</gene>
<evidence type="ECO:0000256" key="5">
    <source>
        <dbReference type="ARBA" id="ARBA00023136"/>
    </source>
</evidence>
<comment type="subcellular location">
    <subcellularLocation>
        <location evidence="1">Cell membrane</location>
    </subcellularLocation>
</comment>
<organism evidence="8 9">
    <name type="scientific">Aneurinibacillus thermoaerophilus</name>
    <dbReference type="NCBI Taxonomy" id="143495"/>
    <lineage>
        <taxon>Bacteria</taxon>
        <taxon>Bacillati</taxon>
        <taxon>Bacillota</taxon>
        <taxon>Bacilli</taxon>
        <taxon>Bacillales</taxon>
        <taxon>Paenibacillaceae</taxon>
        <taxon>Aneurinibacillus group</taxon>
        <taxon>Aneurinibacillus</taxon>
    </lineage>
</organism>
<proteinExistence type="predicted"/>
<evidence type="ECO:0000256" key="4">
    <source>
        <dbReference type="ARBA" id="ARBA00022989"/>
    </source>
</evidence>
<evidence type="ECO:0000256" key="7">
    <source>
        <dbReference type="SAM" id="Phobius"/>
    </source>
</evidence>
<dbReference type="RefSeq" id="WP_057898418.1">
    <property type="nucleotide sequence ID" value="NZ_CP080764.1"/>
</dbReference>
<dbReference type="Pfam" id="PF04347">
    <property type="entry name" value="FliO"/>
    <property type="match status" value="1"/>
</dbReference>
<feature type="transmembrane region" description="Helical" evidence="7">
    <location>
        <begin position="16"/>
        <end position="38"/>
    </location>
</feature>
<dbReference type="GeneID" id="97142007"/>
<keyword evidence="2" id="KW-1003">Cell membrane</keyword>
<protein>
    <submittedName>
        <fullName evidence="8">Flagellar biosynthetic protein FliO</fullName>
    </submittedName>
</protein>
<evidence type="ECO:0000256" key="2">
    <source>
        <dbReference type="ARBA" id="ARBA00022475"/>
    </source>
</evidence>
<evidence type="ECO:0000256" key="1">
    <source>
        <dbReference type="ARBA" id="ARBA00004236"/>
    </source>
</evidence>
<sequence>MKLDEMGTTAQESTSMFALLLQTIIALALIIAVIYFLLRFVSKRSNALFGRTGIRMLGGCSLGSQKSLQIVQIGTTLYIVGVGENVHLLRYIDDPDEVNELLDLLEVRGASASNPVFMGELVNRWFRKKAGTGEAFESMFQMKVKEARQRRESMEKELFNNGEKEKGEEK</sequence>
<feature type="region of interest" description="Disordered" evidence="6">
    <location>
        <begin position="151"/>
        <end position="170"/>
    </location>
</feature>
<keyword evidence="8" id="KW-0282">Flagellum</keyword>
<evidence type="ECO:0000313" key="9">
    <source>
        <dbReference type="Proteomes" id="UP000826616"/>
    </source>
</evidence>
<name>A0ABX8Y829_ANETH</name>
<dbReference type="EMBL" id="CP080764">
    <property type="protein sequence ID" value="QYY41570.1"/>
    <property type="molecule type" value="Genomic_DNA"/>
</dbReference>
<dbReference type="InterPro" id="IPR022781">
    <property type="entry name" value="Flagellar_biosynth_FliO"/>
</dbReference>
<keyword evidence="8" id="KW-0969">Cilium</keyword>
<keyword evidence="3 7" id="KW-0812">Transmembrane</keyword>
<dbReference type="Proteomes" id="UP000826616">
    <property type="component" value="Chromosome"/>
</dbReference>
<evidence type="ECO:0000313" key="8">
    <source>
        <dbReference type="EMBL" id="QYY41570.1"/>
    </source>
</evidence>
<accession>A0ABX8Y829</accession>